<proteinExistence type="predicted"/>
<evidence type="ECO:0000313" key="2">
    <source>
        <dbReference type="Proteomes" id="UP000324927"/>
    </source>
</evidence>
<organism evidence="1 2">
    <name type="scientific">Azospirillum lipoferum</name>
    <dbReference type="NCBI Taxonomy" id="193"/>
    <lineage>
        <taxon>Bacteria</taxon>
        <taxon>Pseudomonadati</taxon>
        <taxon>Pseudomonadota</taxon>
        <taxon>Alphaproteobacteria</taxon>
        <taxon>Rhodospirillales</taxon>
        <taxon>Azospirillaceae</taxon>
        <taxon>Azospirillum</taxon>
    </lineage>
</organism>
<keyword evidence="2" id="KW-1185">Reference proteome</keyword>
<evidence type="ECO:0000313" key="1">
    <source>
        <dbReference type="EMBL" id="KAA0593751.1"/>
    </source>
</evidence>
<reference evidence="1 2" key="1">
    <citation type="submission" date="2019-08" db="EMBL/GenBank/DDBJ databases">
        <authorList>
            <person name="Grouzdev D."/>
            <person name="Tikhonova E."/>
            <person name="Kravchenko I."/>
        </authorList>
    </citation>
    <scope>NUCLEOTIDE SEQUENCE [LARGE SCALE GENOMIC DNA]</scope>
    <source>
        <strain evidence="1 2">59b</strain>
    </source>
</reference>
<dbReference type="RefSeq" id="WP_149233417.1">
    <property type="nucleotide sequence ID" value="NZ_JALJXJ010000016.1"/>
</dbReference>
<dbReference type="EMBL" id="VTTN01000010">
    <property type="protein sequence ID" value="KAA0593751.1"/>
    <property type="molecule type" value="Genomic_DNA"/>
</dbReference>
<dbReference type="Proteomes" id="UP000324927">
    <property type="component" value="Unassembled WGS sequence"/>
</dbReference>
<protein>
    <recommendedName>
        <fullName evidence="3">Sporadic carbohydrate cluster 2OG-Fe(II) oxygenase</fullName>
    </recommendedName>
</protein>
<accession>A0A5A9GH49</accession>
<dbReference type="Gene3D" id="2.60.120.620">
    <property type="entry name" value="q2cbj1_9rhob like domain"/>
    <property type="match status" value="1"/>
</dbReference>
<gene>
    <name evidence="1" type="ORF">FZ942_22945</name>
</gene>
<dbReference type="OrthoDB" id="583574at2"/>
<sequence>MIDPEFLTAEERALSERFIAQGYLIAPVENRASLDRIRAHVAAAACEMLGITPMPKDGGKDGSSGDGIGALLDGIHGHVDPERLNALRLSVIGAMAAAPWFRAAYFSLARQALSAVIGNELAMQRRVNLSIQLPGDAESLLPVHADVWSGDSPFEAVLWVPLVDCYGTKAMYLLPPVPNAHLSDRLHQFAERGAEDIYRSIEPDIEWMTVPYGHYLLFNQNLAHGNRVNREPETRWSMNCRFKGVFTPYADKKLGEFFEPITLRAMSRLGMDYRLPGGFDE</sequence>
<dbReference type="NCBIfam" id="TIGR04324">
    <property type="entry name" value="SpoChoClust_2"/>
    <property type="match status" value="1"/>
</dbReference>
<dbReference type="AlphaFoldDB" id="A0A5A9GH49"/>
<dbReference type="InterPro" id="IPR027611">
    <property type="entry name" value="SpoChClust_oxygenase"/>
</dbReference>
<comment type="caution">
    <text evidence="1">The sequence shown here is derived from an EMBL/GenBank/DDBJ whole genome shotgun (WGS) entry which is preliminary data.</text>
</comment>
<name>A0A5A9GH49_AZOLI</name>
<evidence type="ECO:0008006" key="3">
    <source>
        <dbReference type="Google" id="ProtNLM"/>
    </source>
</evidence>
<dbReference type="SUPFAM" id="SSF51197">
    <property type="entry name" value="Clavaminate synthase-like"/>
    <property type="match status" value="1"/>
</dbReference>